<evidence type="ECO:0000259" key="8">
    <source>
        <dbReference type="PROSITE" id="PS51099"/>
    </source>
</evidence>
<dbReference type="Gene3D" id="1.10.1790.10">
    <property type="entry name" value="PRD domain"/>
    <property type="match status" value="1"/>
</dbReference>
<name>A0A430B117_9ENTE</name>
<dbReference type="PROSITE" id="PS51094">
    <property type="entry name" value="PTS_EIIA_TYPE_2"/>
    <property type="match status" value="1"/>
</dbReference>
<dbReference type="InterPro" id="IPR051351">
    <property type="entry name" value="Ascorbate-PTS_EIIA_comp"/>
</dbReference>
<dbReference type="GO" id="GO:0005737">
    <property type="term" value="C:cytoplasm"/>
    <property type="evidence" value="ECO:0007669"/>
    <property type="project" value="UniProtKB-SubCell"/>
</dbReference>
<dbReference type="Gene3D" id="3.40.930.10">
    <property type="entry name" value="Mannitol-specific EII, Chain A"/>
    <property type="match status" value="1"/>
</dbReference>
<dbReference type="Pfam" id="PF00874">
    <property type="entry name" value="PRD"/>
    <property type="match status" value="1"/>
</dbReference>
<evidence type="ECO:0000256" key="2">
    <source>
        <dbReference type="ARBA" id="ARBA00022448"/>
    </source>
</evidence>
<dbReference type="InterPro" id="IPR013196">
    <property type="entry name" value="HTH_11"/>
</dbReference>
<dbReference type="InterPro" id="IPR013011">
    <property type="entry name" value="PTS_EIIB_2"/>
</dbReference>
<dbReference type="GO" id="GO:0008982">
    <property type="term" value="F:protein-N(PI)-phosphohistidine-sugar phosphotransferase activity"/>
    <property type="evidence" value="ECO:0007669"/>
    <property type="project" value="InterPro"/>
</dbReference>
<dbReference type="GO" id="GO:0009401">
    <property type="term" value="P:phosphoenolpyruvate-dependent sugar phosphotransferase system"/>
    <property type="evidence" value="ECO:0007669"/>
    <property type="project" value="UniProtKB-KW"/>
</dbReference>
<dbReference type="InterPro" id="IPR016152">
    <property type="entry name" value="PTrfase/Anion_transptr"/>
</dbReference>
<keyword evidence="11" id="KW-1185">Reference proteome</keyword>
<dbReference type="Pfam" id="PF00359">
    <property type="entry name" value="PTS_EIIA_2"/>
    <property type="match status" value="1"/>
</dbReference>
<evidence type="ECO:0000256" key="5">
    <source>
        <dbReference type="ARBA" id="ARBA00022683"/>
    </source>
</evidence>
<dbReference type="Proteomes" id="UP000287605">
    <property type="component" value="Unassembled WGS sequence"/>
</dbReference>
<dbReference type="CDD" id="cd05568">
    <property type="entry name" value="PTS_IIB_bgl_like"/>
    <property type="match status" value="1"/>
</dbReference>
<dbReference type="InterPro" id="IPR011608">
    <property type="entry name" value="PRD"/>
</dbReference>
<dbReference type="EMBL" id="NGKA01000004">
    <property type="protein sequence ID" value="RSU14006.1"/>
    <property type="molecule type" value="Genomic_DNA"/>
</dbReference>
<organism evidence="10 11">
    <name type="scientific">Vagococcus elongatus</name>
    <dbReference type="NCBI Taxonomy" id="180344"/>
    <lineage>
        <taxon>Bacteria</taxon>
        <taxon>Bacillati</taxon>
        <taxon>Bacillota</taxon>
        <taxon>Bacilli</taxon>
        <taxon>Lactobacillales</taxon>
        <taxon>Enterococcaceae</taxon>
        <taxon>Vagococcus</taxon>
    </lineage>
</organism>
<keyword evidence="3" id="KW-0963">Cytoplasm</keyword>
<proteinExistence type="predicted"/>
<dbReference type="GO" id="GO:0006355">
    <property type="term" value="P:regulation of DNA-templated transcription"/>
    <property type="evidence" value="ECO:0007669"/>
    <property type="project" value="InterPro"/>
</dbReference>
<evidence type="ECO:0000313" key="11">
    <source>
        <dbReference type="Proteomes" id="UP000287605"/>
    </source>
</evidence>
<keyword evidence="2" id="KW-0813">Transport</keyword>
<feature type="domain" description="PTS EIIB type-2" evidence="8">
    <location>
        <begin position="401"/>
        <end position="489"/>
    </location>
</feature>
<dbReference type="Gene3D" id="3.40.50.2300">
    <property type="match status" value="1"/>
</dbReference>
<accession>A0A430B117</accession>
<dbReference type="InterPro" id="IPR036388">
    <property type="entry name" value="WH-like_DNA-bd_sf"/>
</dbReference>
<evidence type="ECO:0000313" key="10">
    <source>
        <dbReference type="EMBL" id="RSU14006.1"/>
    </source>
</evidence>
<comment type="caution">
    <text evidence="10">The sequence shown here is derived from an EMBL/GenBank/DDBJ whole genome shotgun (WGS) entry which is preliminary data.</text>
</comment>
<keyword evidence="6" id="KW-0418">Kinase</keyword>
<dbReference type="AlphaFoldDB" id="A0A430B117"/>
<dbReference type="Gene3D" id="1.10.10.10">
    <property type="entry name" value="Winged helix-like DNA-binding domain superfamily/Winged helix DNA-binding domain"/>
    <property type="match status" value="1"/>
</dbReference>
<dbReference type="InterPro" id="IPR036095">
    <property type="entry name" value="PTS_EIIB-like_sf"/>
</dbReference>
<sequence length="683" mass="78910">MIELKPVTYYAGYRRLKEVLDKEFINLFTEKTVTHLLNEKDLNLLTGLGKKRLSNNIKLLNSSYLLNQDKPLSTEKFDLSNINTEQVLIDYCQSFVLPDDFRKMLLYLIIFIQANSYSILELQEHLDVSRNTIIADLKKLNDDLFNVRVIYDRKEGYTIKGEELDIRKYALYYIFILYKELEVKEILIRSCGIPEKEFNYWLNKTYENIKEEELNIITGQISEIVIFILSIAKRTKNTQVPSPVIEFRYFPNSKYLNFAKQSFEKLFIEKLELNYLSLIFSAVSQEKIVSSENVFSKLLIEFLTMFNVISGIDVLNDQELVEKLKQHSIPMMYRQKFFYFLENNLIEDIADSNASLCSVLKEALVPIELEIGKPINKTEVGYLVAIIESHLQSKSEEFTPLHGIILCPNGTTSSVLLKNELEKLFPAIQFTKASSLSNFKKINPNEYDIIFSTIELKTQKPVYIISNFLSNFEKQKLKKEINGKFNLPSLKIPSYEEFEKLVSQYNSKKQTKKKFYNELVKIITRDTKSQKEWNPVLKELLTEETIKLNVNAVDWEDAVRKGGQILVESGAIQKSYIEAMVTSLKTYGSYIVITPHVALAHASSNDGVKKIGFSLLTLKNEIEFYHEENDPVKVVMTIAATDQSTHLKALSELMALLGNQDFLKLAYDSNTKKQDILDLIQTI</sequence>
<evidence type="ECO:0000259" key="9">
    <source>
        <dbReference type="PROSITE" id="PS51372"/>
    </source>
</evidence>
<evidence type="ECO:0000259" key="7">
    <source>
        <dbReference type="PROSITE" id="PS51094"/>
    </source>
</evidence>
<gene>
    <name evidence="10" type="ORF">CBF29_03735</name>
</gene>
<dbReference type="Pfam" id="PF08279">
    <property type="entry name" value="HTH_11"/>
    <property type="match status" value="1"/>
</dbReference>
<evidence type="ECO:0000256" key="1">
    <source>
        <dbReference type="ARBA" id="ARBA00004496"/>
    </source>
</evidence>
<dbReference type="InterPro" id="IPR036634">
    <property type="entry name" value="PRD_sf"/>
</dbReference>
<keyword evidence="5" id="KW-0598">Phosphotransferase system</keyword>
<feature type="domain" description="PTS EIIA type-2" evidence="7">
    <location>
        <begin position="539"/>
        <end position="683"/>
    </location>
</feature>
<evidence type="ECO:0000256" key="6">
    <source>
        <dbReference type="ARBA" id="ARBA00022777"/>
    </source>
</evidence>
<protein>
    <submittedName>
        <fullName evidence="10">Uncharacterized protein</fullName>
    </submittedName>
</protein>
<comment type="subcellular location">
    <subcellularLocation>
        <location evidence="1">Cytoplasm</location>
    </subcellularLocation>
</comment>
<dbReference type="PANTHER" id="PTHR36203">
    <property type="entry name" value="ASCORBATE-SPECIFIC PTS SYSTEM EIIA COMPONENT"/>
    <property type="match status" value="1"/>
</dbReference>
<dbReference type="OrthoDB" id="369398at2"/>
<evidence type="ECO:0000256" key="3">
    <source>
        <dbReference type="ARBA" id="ARBA00022490"/>
    </source>
</evidence>
<dbReference type="PANTHER" id="PTHR36203:SF5">
    <property type="entry name" value="PTS SYSTEM, EIIA COMPONENT"/>
    <property type="match status" value="1"/>
</dbReference>
<dbReference type="InterPro" id="IPR002178">
    <property type="entry name" value="PTS_EIIA_type-2_dom"/>
</dbReference>
<dbReference type="SUPFAM" id="SSF55804">
    <property type="entry name" value="Phoshotransferase/anion transport protein"/>
    <property type="match status" value="1"/>
</dbReference>
<dbReference type="SUPFAM" id="SSF52794">
    <property type="entry name" value="PTS system IIB component-like"/>
    <property type="match status" value="1"/>
</dbReference>
<dbReference type="SUPFAM" id="SSF63520">
    <property type="entry name" value="PTS-regulatory domain, PRD"/>
    <property type="match status" value="1"/>
</dbReference>
<dbReference type="GO" id="GO:0016301">
    <property type="term" value="F:kinase activity"/>
    <property type="evidence" value="ECO:0007669"/>
    <property type="project" value="UniProtKB-KW"/>
</dbReference>
<keyword evidence="4" id="KW-0808">Transferase</keyword>
<dbReference type="PROSITE" id="PS51372">
    <property type="entry name" value="PRD_2"/>
    <property type="match status" value="1"/>
</dbReference>
<feature type="domain" description="PRD" evidence="9">
    <location>
        <begin position="290"/>
        <end position="397"/>
    </location>
</feature>
<evidence type="ECO:0000256" key="4">
    <source>
        <dbReference type="ARBA" id="ARBA00022679"/>
    </source>
</evidence>
<dbReference type="PROSITE" id="PS51099">
    <property type="entry name" value="PTS_EIIB_TYPE_2"/>
    <property type="match status" value="1"/>
</dbReference>
<reference evidence="10 11" key="1">
    <citation type="submission" date="2017-05" db="EMBL/GenBank/DDBJ databases">
        <title>Vagococcus spp. assemblies.</title>
        <authorList>
            <person name="Gulvik C.A."/>
        </authorList>
    </citation>
    <scope>NUCLEOTIDE SEQUENCE [LARGE SCALE GENOMIC DNA]</scope>
    <source>
        <strain evidence="10 11">CCUG 51432</strain>
    </source>
</reference>
<dbReference type="CDD" id="cd00211">
    <property type="entry name" value="PTS_IIA_fru"/>
    <property type="match status" value="1"/>
</dbReference>